<evidence type="ECO:0000256" key="3">
    <source>
        <dbReference type="ARBA" id="ARBA00022679"/>
    </source>
</evidence>
<dbReference type="EMBL" id="JQBZ01000025">
    <property type="protein sequence ID" value="KRN88355.1"/>
    <property type="molecule type" value="Genomic_DNA"/>
</dbReference>
<dbReference type="STRING" id="1122146.IV53_GL000319"/>
<evidence type="ECO:0000256" key="4">
    <source>
        <dbReference type="ARBA" id="ARBA00022777"/>
    </source>
</evidence>
<dbReference type="AlphaFoldDB" id="A0A0R2KG22"/>
<dbReference type="Pfam" id="PF00625">
    <property type="entry name" value="Guanylate_kin"/>
    <property type="match status" value="1"/>
</dbReference>
<comment type="catalytic activity">
    <reaction evidence="5">
        <text>GMP + ATP = GDP + ADP</text>
        <dbReference type="Rhea" id="RHEA:20780"/>
        <dbReference type="ChEBI" id="CHEBI:30616"/>
        <dbReference type="ChEBI" id="CHEBI:58115"/>
        <dbReference type="ChEBI" id="CHEBI:58189"/>
        <dbReference type="ChEBI" id="CHEBI:456216"/>
        <dbReference type="EC" id="2.7.4.8"/>
    </reaction>
</comment>
<keyword evidence="8" id="KW-1185">Reference proteome</keyword>
<comment type="caution">
    <text evidence="7">The sequence shown here is derived from an EMBL/GenBank/DDBJ whole genome shotgun (WGS) entry which is preliminary data.</text>
</comment>
<gene>
    <name evidence="7" type="ORF">IV53_GL000319</name>
</gene>
<reference evidence="7 8" key="1">
    <citation type="journal article" date="2015" name="Genome Announc.">
        <title>Expanding the biotechnology potential of lactobacilli through comparative genomics of 213 strains and associated genera.</title>
        <authorList>
            <person name="Sun Z."/>
            <person name="Harris H.M."/>
            <person name="McCann A."/>
            <person name="Guo C."/>
            <person name="Argimon S."/>
            <person name="Zhang W."/>
            <person name="Yang X."/>
            <person name="Jeffery I.B."/>
            <person name="Cooney J.C."/>
            <person name="Kagawa T.F."/>
            <person name="Liu W."/>
            <person name="Song Y."/>
            <person name="Salvetti E."/>
            <person name="Wrobel A."/>
            <person name="Rasinkangas P."/>
            <person name="Parkhill J."/>
            <person name="Rea M.C."/>
            <person name="O'Sullivan O."/>
            <person name="Ritari J."/>
            <person name="Douillard F.P."/>
            <person name="Paul Ross R."/>
            <person name="Yang R."/>
            <person name="Briner A.E."/>
            <person name="Felis G.E."/>
            <person name="de Vos W.M."/>
            <person name="Barrangou R."/>
            <person name="Klaenhammer T.R."/>
            <person name="Caufield P.W."/>
            <person name="Cui Y."/>
            <person name="Zhang H."/>
            <person name="O'Toole P.W."/>
        </authorList>
    </citation>
    <scope>NUCLEOTIDE SEQUENCE [LARGE SCALE GENOMIC DNA]</scope>
    <source>
        <strain evidence="7 8">DSM 22408</strain>
    </source>
</reference>
<dbReference type="Gene3D" id="3.40.50.300">
    <property type="entry name" value="P-loop containing nucleotide triphosphate hydrolases"/>
    <property type="match status" value="1"/>
</dbReference>
<evidence type="ECO:0000256" key="2">
    <source>
        <dbReference type="ARBA" id="ARBA00005790"/>
    </source>
</evidence>
<dbReference type="PATRIC" id="fig|1122146.4.peg.330"/>
<evidence type="ECO:0000313" key="7">
    <source>
        <dbReference type="EMBL" id="KRN88355.1"/>
    </source>
</evidence>
<evidence type="ECO:0000313" key="8">
    <source>
        <dbReference type="Proteomes" id="UP000051500"/>
    </source>
</evidence>
<comment type="similarity">
    <text evidence="2">Belongs to the guanylate kinase family.</text>
</comment>
<dbReference type="PANTHER" id="PTHR23117">
    <property type="entry name" value="GUANYLATE KINASE-RELATED"/>
    <property type="match status" value="1"/>
</dbReference>
<dbReference type="eggNOG" id="COG0194">
    <property type="taxonomic scope" value="Bacteria"/>
</dbReference>
<dbReference type="PROSITE" id="PS50052">
    <property type="entry name" value="GUANYLATE_KINASE_2"/>
    <property type="match status" value="1"/>
</dbReference>
<dbReference type="SMART" id="SM00072">
    <property type="entry name" value="GuKc"/>
    <property type="match status" value="1"/>
</dbReference>
<protein>
    <submittedName>
        <fullName evidence="7">Guanylate kinase</fullName>
    </submittedName>
</protein>
<sequence length="191" mass="21980">MDYMKKIVVLTGASGTGKTTICNYLQTEYQMEKIITHTTRPQRQGEIHGRDYYFESQASFFQHEYLESVEYDHNYYGSSKTGIQKAFEKSDWATIVLDSEGAKAYLEQLPNETIVISLTVATEGCLQGRLEKRGDSQASIEQRLASHETKRDEERCDYFASQKNCYVIVNDDWQATKQKIADLMKELQANK</sequence>
<organism evidence="7 8">
    <name type="scientific">Ligilactobacillus ceti DSM 22408</name>
    <dbReference type="NCBI Taxonomy" id="1122146"/>
    <lineage>
        <taxon>Bacteria</taxon>
        <taxon>Bacillati</taxon>
        <taxon>Bacillota</taxon>
        <taxon>Bacilli</taxon>
        <taxon>Lactobacillales</taxon>
        <taxon>Lactobacillaceae</taxon>
        <taxon>Ligilactobacillus</taxon>
    </lineage>
</organism>
<keyword evidence="3" id="KW-0808">Transferase</keyword>
<dbReference type="GO" id="GO:0005829">
    <property type="term" value="C:cytosol"/>
    <property type="evidence" value="ECO:0007669"/>
    <property type="project" value="TreeGrafter"/>
</dbReference>
<accession>A0A0R2KG22</accession>
<dbReference type="PANTHER" id="PTHR23117:SF13">
    <property type="entry name" value="GUANYLATE KINASE"/>
    <property type="match status" value="1"/>
</dbReference>
<dbReference type="SUPFAM" id="SSF52540">
    <property type="entry name" value="P-loop containing nucleoside triphosphate hydrolases"/>
    <property type="match status" value="1"/>
</dbReference>
<keyword evidence="4 7" id="KW-0418">Kinase</keyword>
<evidence type="ECO:0000256" key="1">
    <source>
        <dbReference type="ARBA" id="ARBA00003531"/>
    </source>
</evidence>
<proteinExistence type="inferred from homology"/>
<feature type="domain" description="Guanylate kinase-like" evidence="6">
    <location>
        <begin position="5"/>
        <end position="185"/>
    </location>
</feature>
<dbReference type="CDD" id="cd00071">
    <property type="entry name" value="GMPK"/>
    <property type="match status" value="1"/>
</dbReference>
<comment type="function">
    <text evidence="1">Essential for recycling GMP and indirectly, cGMP.</text>
</comment>
<evidence type="ECO:0000256" key="5">
    <source>
        <dbReference type="ARBA" id="ARBA00048594"/>
    </source>
</evidence>
<dbReference type="GO" id="GO:0004385">
    <property type="term" value="F:GMP kinase activity"/>
    <property type="evidence" value="ECO:0007669"/>
    <property type="project" value="UniProtKB-EC"/>
</dbReference>
<name>A0A0R2KG22_9LACO</name>
<dbReference type="InterPro" id="IPR027417">
    <property type="entry name" value="P-loop_NTPase"/>
</dbReference>
<dbReference type="Proteomes" id="UP000051500">
    <property type="component" value="Unassembled WGS sequence"/>
</dbReference>
<dbReference type="InterPro" id="IPR008144">
    <property type="entry name" value="Guanylate_kin-like_dom"/>
</dbReference>
<dbReference type="InterPro" id="IPR008145">
    <property type="entry name" value="GK/Ca_channel_bsu"/>
</dbReference>
<evidence type="ECO:0000259" key="6">
    <source>
        <dbReference type="PROSITE" id="PS50052"/>
    </source>
</evidence>